<comment type="caution">
    <text evidence="2">The sequence shown here is derived from an EMBL/GenBank/DDBJ whole genome shotgun (WGS) entry which is preliminary data.</text>
</comment>
<dbReference type="AlphaFoldDB" id="A0A369N221"/>
<dbReference type="Proteomes" id="UP000253857">
    <property type="component" value="Unassembled WGS sequence"/>
</dbReference>
<evidence type="ECO:0000313" key="2">
    <source>
        <dbReference type="EMBL" id="RDB82547.1"/>
    </source>
</evidence>
<evidence type="ECO:0000259" key="1">
    <source>
        <dbReference type="Pfam" id="PF26311"/>
    </source>
</evidence>
<gene>
    <name evidence="2" type="ORF">C1871_13420</name>
</gene>
<protein>
    <submittedName>
        <fullName evidence="2">FAD-dependent oxidoreductase</fullName>
    </submittedName>
</protein>
<feature type="domain" description="FixC-like C-terminal" evidence="1">
    <location>
        <begin position="2"/>
        <end position="55"/>
    </location>
</feature>
<reference evidence="2 3" key="1">
    <citation type="journal article" date="2018" name="Elife">
        <title>Discovery and characterization of a prevalent human gut bacterial enzyme sufficient for the inactivation of a family of plant toxins.</title>
        <authorList>
            <person name="Koppel N."/>
            <person name="Bisanz J.E."/>
            <person name="Pandelia M.E."/>
            <person name="Turnbaugh P.J."/>
            <person name="Balskus E.P."/>
        </authorList>
    </citation>
    <scope>NUCLEOTIDE SEQUENCE [LARGE SCALE GENOMIC DNA]</scope>
    <source>
        <strain evidence="2 3">FAA1-1-60AUCSF</strain>
    </source>
</reference>
<accession>A0A369N221</accession>
<dbReference type="InterPro" id="IPR059103">
    <property type="entry name" value="FixC-like_C"/>
</dbReference>
<organism evidence="2 3">
    <name type="scientific">Eggerthella lenta</name>
    <name type="common">Eubacterium lentum</name>
    <dbReference type="NCBI Taxonomy" id="84112"/>
    <lineage>
        <taxon>Bacteria</taxon>
        <taxon>Bacillati</taxon>
        <taxon>Actinomycetota</taxon>
        <taxon>Coriobacteriia</taxon>
        <taxon>Eggerthellales</taxon>
        <taxon>Eggerthellaceae</taxon>
        <taxon>Eggerthella</taxon>
    </lineage>
</organism>
<name>A0A369N221_EGGLN</name>
<dbReference type="EMBL" id="PPTY01000033">
    <property type="protein sequence ID" value="RDB82547.1"/>
    <property type="molecule type" value="Genomic_DNA"/>
</dbReference>
<proteinExistence type="predicted"/>
<feature type="non-terminal residue" evidence="2">
    <location>
        <position position="1"/>
    </location>
</feature>
<dbReference type="Pfam" id="PF26311">
    <property type="entry name" value="ETF-QO_FixC_C"/>
    <property type="match status" value="1"/>
</dbReference>
<evidence type="ECO:0000313" key="3">
    <source>
        <dbReference type="Proteomes" id="UP000253857"/>
    </source>
</evidence>
<sequence>DRMFTEYPAMARDVFNAMFSVDGKPQKPLMKRMMPIVKQRGLFKLAGEVRKAVKSL</sequence>